<gene>
    <name evidence="1" type="ORF">WKI47_11880</name>
</gene>
<reference evidence="1" key="1">
    <citation type="submission" date="2024-03" db="EMBL/GenBank/DDBJ databases">
        <title>Whole genome sequecning of epiphytes from Marcgravia umbellata leaves.</title>
        <authorList>
            <person name="Kumar G."/>
            <person name="Savka M.A."/>
        </authorList>
    </citation>
    <scope>NUCLEOTIDE SEQUENCE</scope>
    <source>
        <strain evidence="1">RIT_BL5</strain>
    </source>
</reference>
<dbReference type="EMBL" id="JBBKAR010000033">
    <property type="protein sequence ID" value="MEJ8304596.1"/>
    <property type="molecule type" value="Genomic_DNA"/>
</dbReference>
<evidence type="ECO:0000313" key="2">
    <source>
        <dbReference type="Proteomes" id="UP001380953"/>
    </source>
</evidence>
<name>A0ACC6PCH1_9BACL</name>
<keyword evidence="2" id="KW-1185">Reference proteome</keyword>
<evidence type="ECO:0000313" key="1">
    <source>
        <dbReference type="EMBL" id="MEJ8304596.1"/>
    </source>
</evidence>
<comment type="caution">
    <text evidence="1">The sequence shown here is derived from an EMBL/GenBank/DDBJ whole genome shotgun (WGS) entry which is preliminary data.</text>
</comment>
<organism evidence="1 2">
    <name type="scientific">Saccharibacillus sacchari</name>
    <dbReference type="NCBI Taxonomy" id="456493"/>
    <lineage>
        <taxon>Bacteria</taxon>
        <taxon>Bacillati</taxon>
        <taxon>Bacillota</taxon>
        <taxon>Bacilli</taxon>
        <taxon>Bacillales</taxon>
        <taxon>Paenibacillaceae</taxon>
        <taxon>Saccharibacillus</taxon>
    </lineage>
</organism>
<sequence length="54" mass="6079">MEIRPAKDEIPRLSHQAKTRNVIESPALDTINAIEIFTIKKSPDGSLAIHRSRL</sequence>
<dbReference type="Proteomes" id="UP001380953">
    <property type="component" value="Unassembled WGS sequence"/>
</dbReference>
<accession>A0ACC6PCH1</accession>
<proteinExistence type="predicted"/>
<protein>
    <submittedName>
        <fullName evidence="1">Uncharacterized protein</fullName>
    </submittedName>
</protein>